<evidence type="ECO:0000256" key="1">
    <source>
        <dbReference type="SAM" id="MobiDB-lite"/>
    </source>
</evidence>
<proteinExistence type="predicted"/>
<sequence length="103" mass="11513">MSNEDSRRSGRPKEVTSESMCVCLESNQVKSDALISSRRRDARPTPQVPRASRRDHVSKLRDSASDVTGTFGKFMSALDCRDVRNSAKEVSEFSCYLKGILLN</sequence>
<name>A0A834HTX4_RHYFE</name>
<protein>
    <submittedName>
        <fullName evidence="2">Uncharacterized protein</fullName>
    </submittedName>
</protein>
<dbReference type="AlphaFoldDB" id="A0A834HTX4"/>
<dbReference type="Proteomes" id="UP000625711">
    <property type="component" value="Unassembled WGS sequence"/>
</dbReference>
<comment type="caution">
    <text evidence="2">The sequence shown here is derived from an EMBL/GenBank/DDBJ whole genome shotgun (WGS) entry which is preliminary data.</text>
</comment>
<accession>A0A834HTX4</accession>
<dbReference type="EMBL" id="JAACXV010014373">
    <property type="protein sequence ID" value="KAF7267879.1"/>
    <property type="molecule type" value="Genomic_DNA"/>
</dbReference>
<organism evidence="2 3">
    <name type="scientific">Rhynchophorus ferrugineus</name>
    <name type="common">Red palm weevil</name>
    <name type="synonym">Curculio ferrugineus</name>
    <dbReference type="NCBI Taxonomy" id="354439"/>
    <lineage>
        <taxon>Eukaryota</taxon>
        <taxon>Metazoa</taxon>
        <taxon>Ecdysozoa</taxon>
        <taxon>Arthropoda</taxon>
        <taxon>Hexapoda</taxon>
        <taxon>Insecta</taxon>
        <taxon>Pterygota</taxon>
        <taxon>Neoptera</taxon>
        <taxon>Endopterygota</taxon>
        <taxon>Coleoptera</taxon>
        <taxon>Polyphaga</taxon>
        <taxon>Cucujiformia</taxon>
        <taxon>Curculionidae</taxon>
        <taxon>Dryophthorinae</taxon>
        <taxon>Rhynchophorus</taxon>
    </lineage>
</organism>
<feature type="region of interest" description="Disordered" evidence="1">
    <location>
        <begin position="33"/>
        <end position="62"/>
    </location>
</feature>
<evidence type="ECO:0000313" key="3">
    <source>
        <dbReference type="Proteomes" id="UP000625711"/>
    </source>
</evidence>
<keyword evidence="3" id="KW-1185">Reference proteome</keyword>
<reference evidence="2" key="1">
    <citation type="submission" date="2020-08" db="EMBL/GenBank/DDBJ databases">
        <title>Genome sequencing and assembly of the red palm weevil Rhynchophorus ferrugineus.</title>
        <authorList>
            <person name="Dias G.B."/>
            <person name="Bergman C.M."/>
            <person name="Manee M."/>
        </authorList>
    </citation>
    <scope>NUCLEOTIDE SEQUENCE</scope>
    <source>
        <strain evidence="2">AA-2017</strain>
        <tissue evidence="2">Whole larva</tissue>
    </source>
</reference>
<evidence type="ECO:0000313" key="2">
    <source>
        <dbReference type="EMBL" id="KAF7267879.1"/>
    </source>
</evidence>
<feature type="compositionally biased region" description="Basic and acidic residues" evidence="1">
    <location>
        <begin position="52"/>
        <end position="62"/>
    </location>
</feature>
<gene>
    <name evidence="2" type="ORF">GWI33_018926</name>
</gene>